<gene>
    <name evidence="2" type="ORF">HDG41_000432</name>
</gene>
<dbReference type="AlphaFoldDB" id="A0A7W8L335"/>
<keyword evidence="1" id="KW-1133">Transmembrane helix</keyword>
<organism evidence="2 3">
    <name type="scientific">Paraburkholderia youngii</name>
    <dbReference type="NCBI Taxonomy" id="2782701"/>
    <lineage>
        <taxon>Bacteria</taxon>
        <taxon>Pseudomonadati</taxon>
        <taxon>Pseudomonadota</taxon>
        <taxon>Betaproteobacteria</taxon>
        <taxon>Burkholderiales</taxon>
        <taxon>Burkholderiaceae</taxon>
        <taxon>Paraburkholderia</taxon>
    </lineage>
</organism>
<evidence type="ECO:0000313" key="2">
    <source>
        <dbReference type="EMBL" id="MBB5398396.1"/>
    </source>
</evidence>
<keyword evidence="1" id="KW-0812">Transmembrane</keyword>
<accession>A0A7W8L335</accession>
<keyword evidence="1" id="KW-0472">Membrane</keyword>
<dbReference type="EMBL" id="JACHDE010000001">
    <property type="protein sequence ID" value="MBB5398396.1"/>
    <property type="molecule type" value="Genomic_DNA"/>
</dbReference>
<reference evidence="2 3" key="1">
    <citation type="submission" date="2020-08" db="EMBL/GenBank/DDBJ databases">
        <title>Genomic Encyclopedia of Type Strains, Phase IV (KMG-V): Genome sequencing to study the core and pangenomes of soil and plant-associated prokaryotes.</title>
        <authorList>
            <person name="Whitman W."/>
        </authorList>
    </citation>
    <scope>NUCLEOTIDE SEQUENCE [LARGE SCALE GENOMIC DNA]</scope>
    <source>
        <strain evidence="2 3">JPY162</strain>
    </source>
</reference>
<evidence type="ECO:0000313" key="3">
    <source>
        <dbReference type="Proteomes" id="UP000592820"/>
    </source>
</evidence>
<feature type="transmembrane region" description="Helical" evidence="1">
    <location>
        <begin position="12"/>
        <end position="36"/>
    </location>
</feature>
<protein>
    <submittedName>
        <fullName evidence="2">Uncharacterized protein</fullName>
    </submittedName>
</protein>
<dbReference type="Proteomes" id="UP000592820">
    <property type="component" value="Unassembled WGS sequence"/>
</dbReference>
<sequence length="80" mass="8379">MKVSLIGVGAPDAFTATFLAATAFFAGTFFAATFLVGTGAAAFLATFFAEVGMFLLPVVVSELLEAHTVCARFNAGFYKR</sequence>
<evidence type="ECO:0000256" key="1">
    <source>
        <dbReference type="SAM" id="Phobius"/>
    </source>
</evidence>
<comment type="caution">
    <text evidence="2">The sequence shown here is derived from an EMBL/GenBank/DDBJ whole genome shotgun (WGS) entry which is preliminary data.</text>
</comment>
<proteinExistence type="predicted"/>
<feature type="transmembrane region" description="Helical" evidence="1">
    <location>
        <begin position="42"/>
        <end position="64"/>
    </location>
</feature>
<name>A0A7W8L335_9BURK</name>